<gene>
    <name evidence="1" type="ORF">DNTS_014401</name>
</gene>
<keyword evidence="2" id="KW-1185">Reference proteome</keyword>
<name>A0A553MXI0_9TELE</name>
<sequence length="114" mass="13263">MTYDKAKNELIDSLCQRFSGVNSGVLHDMRQTSFQCWHEFRLKQLIGHLRPRLLSAGVDVDLIPDQWAILKAELYTARFRQGTIEKIWSAVNRMLHHWCPEILDLFDALLTIPA</sequence>
<reference evidence="1 2" key="1">
    <citation type="journal article" date="2019" name="Sci. Data">
        <title>Hybrid genome assembly and annotation of Danionella translucida.</title>
        <authorList>
            <person name="Kadobianskyi M."/>
            <person name="Schulze L."/>
            <person name="Schuelke M."/>
            <person name="Judkewitz B."/>
        </authorList>
    </citation>
    <scope>NUCLEOTIDE SEQUENCE [LARGE SCALE GENOMIC DNA]</scope>
    <source>
        <strain evidence="1 2">Bolton</strain>
    </source>
</reference>
<accession>A0A553MXI0</accession>
<comment type="caution">
    <text evidence="1">The sequence shown here is derived from an EMBL/GenBank/DDBJ whole genome shotgun (WGS) entry which is preliminary data.</text>
</comment>
<dbReference type="EMBL" id="SRMA01027219">
    <property type="protein sequence ID" value="TRY57883.1"/>
    <property type="molecule type" value="Genomic_DNA"/>
</dbReference>
<feature type="non-terminal residue" evidence="1">
    <location>
        <position position="114"/>
    </location>
</feature>
<proteinExistence type="predicted"/>
<organism evidence="1 2">
    <name type="scientific">Danionella cerebrum</name>
    <dbReference type="NCBI Taxonomy" id="2873325"/>
    <lineage>
        <taxon>Eukaryota</taxon>
        <taxon>Metazoa</taxon>
        <taxon>Chordata</taxon>
        <taxon>Craniata</taxon>
        <taxon>Vertebrata</taxon>
        <taxon>Euteleostomi</taxon>
        <taxon>Actinopterygii</taxon>
        <taxon>Neopterygii</taxon>
        <taxon>Teleostei</taxon>
        <taxon>Ostariophysi</taxon>
        <taxon>Cypriniformes</taxon>
        <taxon>Danionidae</taxon>
        <taxon>Danioninae</taxon>
        <taxon>Danionella</taxon>
    </lineage>
</organism>
<protein>
    <submittedName>
        <fullName evidence="1">Uncharacterized protein</fullName>
    </submittedName>
</protein>
<evidence type="ECO:0000313" key="1">
    <source>
        <dbReference type="EMBL" id="TRY57883.1"/>
    </source>
</evidence>
<evidence type="ECO:0000313" key="2">
    <source>
        <dbReference type="Proteomes" id="UP000316079"/>
    </source>
</evidence>
<dbReference type="Proteomes" id="UP000316079">
    <property type="component" value="Unassembled WGS sequence"/>
</dbReference>
<dbReference type="OrthoDB" id="8930602at2759"/>
<dbReference type="AlphaFoldDB" id="A0A553MXI0"/>